<reference evidence="7 8" key="1">
    <citation type="journal article" date="2018" name="Microb. Genom.">
        <title>Expanding an expanded genome: long-read sequencing of Trypanosoma cruzi.</title>
        <authorList>
            <person name="Berna L."/>
            <person name="Rodriguez M."/>
            <person name="Chiribao M.L."/>
            <person name="Parodi-Talice A."/>
            <person name="Pita S."/>
            <person name="Rijo G."/>
            <person name="Alvarez-Valin F."/>
            <person name="Robello C."/>
        </authorList>
    </citation>
    <scope>NUCLEOTIDE SEQUENCE [LARGE SCALE GENOMIC DNA]</scope>
    <source>
        <strain evidence="7 8">TCC</strain>
    </source>
</reference>
<evidence type="ECO:0000313" key="7">
    <source>
        <dbReference type="EMBL" id="PWV07253.1"/>
    </source>
</evidence>
<evidence type="ECO:0000256" key="3">
    <source>
        <dbReference type="ARBA" id="ARBA00022833"/>
    </source>
</evidence>
<protein>
    <recommendedName>
        <fullName evidence="6">C3H1-type domain-containing protein</fullName>
    </recommendedName>
</protein>
<evidence type="ECO:0000313" key="8">
    <source>
        <dbReference type="Proteomes" id="UP000246078"/>
    </source>
</evidence>
<evidence type="ECO:0000256" key="1">
    <source>
        <dbReference type="ARBA" id="ARBA00022723"/>
    </source>
</evidence>
<keyword evidence="2 4" id="KW-0863">Zinc-finger</keyword>
<dbReference type="SUPFAM" id="SSF90229">
    <property type="entry name" value="CCCH zinc finger"/>
    <property type="match status" value="1"/>
</dbReference>
<dbReference type="VEuPathDB" id="TriTrypDB:ECC02_000048"/>
<dbReference type="GO" id="GO:0008270">
    <property type="term" value="F:zinc ion binding"/>
    <property type="evidence" value="ECO:0007669"/>
    <property type="project" value="UniProtKB-KW"/>
</dbReference>
<evidence type="ECO:0000256" key="4">
    <source>
        <dbReference type="PROSITE-ProRule" id="PRU00723"/>
    </source>
</evidence>
<proteinExistence type="predicted"/>
<feature type="compositionally biased region" description="Polar residues" evidence="5">
    <location>
        <begin position="264"/>
        <end position="273"/>
    </location>
</feature>
<gene>
    <name evidence="7" type="ORF">C3747_104g73</name>
</gene>
<dbReference type="InterPro" id="IPR000571">
    <property type="entry name" value="Znf_CCCH"/>
</dbReference>
<dbReference type="VEuPathDB" id="TriTrypDB:TCSYLVIO_003308"/>
<keyword evidence="3 4" id="KW-0862">Zinc</keyword>
<dbReference type="VEuPathDB" id="TriTrypDB:TcCLB.511735.40"/>
<dbReference type="EMBL" id="PRFC01000104">
    <property type="protein sequence ID" value="PWV07253.1"/>
    <property type="molecule type" value="Genomic_DNA"/>
</dbReference>
<accession>A0A2V2WHG0</accession>
<evidence type="ECO:0000259" key="6">
    <source>
        <dbReference type="PROSITE" id="PS50103"/>
    </source>
</evidence>
<sequence>MDLFHGPWMHATRTVKRGEGAVTRCCALSAHALLSGIRAPREERGHTHTYTHFGACAFVMKEPTVAVDLEAFLRASFPSRCDFFTTEDATRALADYTAASLWEASLAVDMRRSHHTMEQMQTYATRIAGGRRGNGEEGPRMTAMLPGIQDSHGGKEAAWESGDGSVRSLPVKPCVERNRKTCKQFWENGACKFGSRCLYHHLAPSQGHLADPSVTKASVGHCFGIANRCVEELPKPNVSGGPLDLNSKEGKRELLAALPSSVNNYSSSATRSHSGALRATTAMPQEPPKPLGGTACPAFAAFGGVVVVPVSLPDGSICGYAPFPLQMPLVRFPRP</sequence>
<evidence type="ECO:0000256" key="5">
    <source>
        <dbReference type="SAM" id="MobiDB-lite"/>
    </source>
</evidence>
<feature type="region of interest" description="Disordered" evidence="5">
    <location>
        <begin position="264"/>
        <end position="289"/>
    </location>
</feature>
<dbReference type="Proteomes" id="UP000246078">
    <property type="component" value="Unassembled WGS sequence"/>
</dbReference>
<evidence type="ECO:0000256" key="2">
    <source>
        <dbReference type="ARBA" id="ARBA00022771"/>
    </source>
</evidence>
<dbReference type="Pfam" id="PF00642">
    <property type="entry name" value="zf-CCCH"/>
    <property type="match status" value="1"/>
</dbReference>
<organism evidence="7 8">
    <name type="scientific">Trypanosoma cruzi</name>
    <dbReference type="NCBI Taxonomy" id="5693"/>
    <lineage>
        <taxon>Eukaryota</taxon>
        <taxon>Discoba</taxon>
        <taxon>Euglenozoa</taxon>
        <taxon>Kinetoplastea</taxon>
        <taxon>Metakinetoplastina</taxon>
        <taxon>Trypanosomatida</taxon>
        <taxon>Trypanosomatidae</taxon>
        <taxon>Trypanosoma</taxon>
        <taxon>Schizotrypanum</taxon>
    </lineage>
</organism>
<dbReference type="VEuPathDB" id="TriTrypDB:TcCLB.511521.20"/>
<dbReference type="AlphaFoldDB" id="A0A2V2WHG0"/>
<dbReference type="VEuPathDB" id="TriTrypDB:TCDM_02153"/>
<dbReference type="VEuPathDB" id="TriTrypDB:TcYC6_0097840"/>
<comment type="caution">
    <text evidence="7">The sequence shown here is derived from an EMBL/GenBank/DDBJ whole genome shotgun (WGS) entry which is preliminary data.</text>
</comment>
<dbReference type="VEuPathDB" id="TriTrypDB:TcCL_NonESM02936"/>
<dbReference type="VEuPathDB" id="TriTrypDB:TcG_01043"/>
<feature type="domain" description="C3H1-type" evidence="6">
    <location>
        <begin position="176"/>
        <end position="204"/>
    </location>
</feature>
<dbReference type="PROSITE" id="PS50103">
    <property type="entry name" value="ZF_C3H1"/>
    <property type="match status" value="1"/>
</dbReference>
<dbReference type="VEuPathDB" id="TriTrypDB:C3747_104g73"/>
<dbReference type="VEuPathDB" id="TriTrypDB:Tc_MARK_2026"/>
<dbReference type="VEuPathDB" id="TriTrypDB:C4B63_18g256"/>
<keyword evidence="1 4" id="KW-0479">Metal-binding</keyword>
<dbReference type="InterPro" id="IPR036855">
    <property type="entry name" value="Znf_CCCH_sf"/>
</dbReference>
<name>A0A2V2WHG0_TRYCR</name>
<dbReference type="VEuPathDB" id="TriTrypDB:TcBrA4_0028240"/>
<dbReference type="VEuPathDB" id="TriTrypDB:BCY84_01101"/>
<feature type="zinc finger region" description="C3H1-type" evidence="4">
    <location>
        <begin position="176"/>
        <end position="204"/>
    </location>
</feature>